<dbReference type="Proteomes" id="UP000036168">
    <property type="component" value="Unassembled WGS sequence"/>
</dbReference>
<gene>
    <name evidence="2" type="ORF">AB447_209270</name>
    <name evidence="3" type="ORF">P8828_20815</name>
</gene>
<name>A0A0T6BI88_9BACI</name>
<dbReference type="EMBL" id="JARRTL010000027">
    <property type="protein sequence ID" value="MEC0487199.1"/>
    <property type="molecule type" value="Genomic_DNA"/>
</dbReference>
<dbReference type="RefSeq" id="WP_048355913.1">
    <property type="nucleotide sequence ID" value="NZ_JARRTL010000027.1"/>
</dbReference>
<keyword evidence="5" id="KW-1185">Reference proteome</keyword>
<reference evidence="3 5" key="3">
    <citation type="submission" date="2023-03" db="EMBL/GenBank/DDBJ databases">
        <title>Agriculturally important microbes genome sequencing.</title>
        <authorList>
            <person name="Dunlap C."/>
        </authorList>
    </citation>
    <scope>NUCLEOTIDE SEQUENCE [LARGE SCALE GENOMIC DNA]</scope>
    <source>
        <strain evidence="3 5">CBP-3203</strain>
    </source>
</reference>
<evidence type="ECO:0000313" key="4">
    <source>
        <dbReference type="Proteomes" id="UP000036168"/>
    </source>
</evidence>
<evidence type="ECO:0000313" key="5">
    <source>
        <dbReference type="Proteomes" id="UP001341297"/>
    </source>
</evidence>
<feature type="compositionally biased region" description="Basic and acidic residues" evidence="1">
    <location>
        <begin position="27"/>
        <end position="36"/>
    </location>
</feature>
<evidence type="ECO:0000313" key="2">
    <source>
        <dbReference type="EMBL" id="KRT87145.1"/>
    </source>
</evidence>
<organism evidence="2 4">
    <name type="scientific">Bacillus glycinifermentans</name>
    <dbReference type="NCBI Taxonomy" id="1664069"/>
    <lineage>
        <taxon>Bacteria</taxon>
        <taxon>Bacillati</taxon>
        <taxon>Bacillota</taxon>
        <taxon>Bacilli</taxon>
        <taxon>Bacillales</taxon>
        <taxon>Bacillaceae</taxon>
        <taxon>Bacillus</taxon>
    </lineage>
</organism>
<protein>
    <submittedName>
        <fullName evidence="3">DUF2325 domain-containing protein</fullName>
    </submittedName>
</protein>
<dbReference type="EMBL" id="LECW02000082">
    <property type="protein sequence ID" value="KRT87145.1"/>
    <property type="molecule type" value="Genomic_DNA"/>
</dbReference>
<evidence type="ECO:0000256" key="1">
    <source>
        <dbReference type="SAM" id="MobiDB-lite"/>
    </source>
</evidence>
<feature type="region of interest" description="Disordered" evidence="1">
    <location>
        <begin position="44"/>
        <end position="63"/>
    </location>
</feature>
<reference evidence="2 4" key="1">
    <citation type="journal article" date="2015" name="Int. J. Syst. Evol. Microbiol.">
        <title>Bacillus glycinifermentans sp. nov., isolated from fermented soybean paste.</title>
        <authorList>
            <person name="Kim S.J."/>
            <person name="Dunlap C.A."/>
            <person name="Kwon S.W."/>
            <person name="Rooney A.P."/>
        </authorList>
    </citation>
    <scope>NUCLEOTIDE SEQUENCE [LARGE SCALE GENOMIC DNA]</scope>
    <source>
        <strain evidence="2 4">GO-13</strain>
    </source>
</reference>
<dbReference type="Proteomes" id="UP001341297">
    <property type="component" value="Unassembled WGS sequence"/>
</dbReference>
<reference evidence="2" key="2">
    <citation type="submission" date="2015-10" db="EMBL/GenBank/DDBJ databases">
        <authorList>
            <person name="Gilbert D.G."/>
        </authorList>
    </citation>
    <scope>NUCLEOTIDE SEQUENCE</scope>
    <source>
        <strain evidence="2">GO-13</strain>
    </source>
</reference>
<proteinExistence type="predicted"/>
<evidence type="ECO:0000313" key="3">
    <source>
        <dbReference type="EMBL" id="MEC0487199.1"/>
    </source>
</evidence>
<accession>A0A0T6BI88</accession>
<sequence length="477" mass="56345">MSRTIKSAFPSSPYRKNKAKQGALGIEQKKEKQQVIKERVKQIMEGKDFESNDDNRNGHDSNYKDLYKDAKKSLKNAEKKIQNQSNEIINLNAEVKSKDDEISKLKRTIHEMNLSHNEMKNDLKEMQLAKTDLERTLQNEIDELKLKLKEANKIIEHRNIVLKRIERQNVNLKNRCQNLVRLYKKSEQKMETLKIDLENMKIGITIRNDQIKNLTDSLSVKEREISEWRTFGEEYSILNPEFIIQTFIEYLNDSNVNRYEMAFDLTRKIKQIQRLRNISQEKEMKNDLYYENRLFGTVVIEDDICKFVDINGVEYKVDRNDYLIFKYKNGSAVAAVPISESKVKIIFTYKSKFEKEFRKEVDISRSTNRKTIDKEVYYHIGDFSVLIVSSRNGVKYRDRLRKHGLKADCVEGFEKEKRTKELMEKADVVILCIDSLSHAFSNFAKEQNDPKYQYIYNHNEDKIVSRVIYVKHELGLG</sequence>
<comment type="caution">
    <text evidence="2">The sequence shown here is derived from an EMBL/GenBank/DDBJ whole genome shotgun (WGS) entry which is preliminary data.</text>
</comment>
<feature type="region of interest" description="Disordered" evidence="1">
    <location>
        <begin position="1"/>
        <end position="36"/>
    </location>
</feature>
<dbReference type="AlphaFoldDB" id="A0A0T6BI88"/>